<dbReference type="KEGG" id="pfer:IRI77_16130"/>
<dbReference type="AlphaFoldDB" id="A0A7S7NX50"/>
<evidence type="ECO:0000256" key="4">
    <source>
        <dbReference type="ARBA" id="ARBA00022475"/>
    </source>
</evidence>
<comment type="similarity">
    <text evidence="2">Belongs to the TonB family.</text>
</comment>
<dbReference type="GO" id="GO:0031992">
    <property type="term" value="F:energy transducer activity"/>
    <property type="evidence" value="ECO:0007669"/>
    <property type="project" value="InterPro"/>
</dbReference>
<dbReference type="InterPro" id="IPR051045">
    <property type="entry name" value="TonB-dependent_transducer"/>
</dbReference>
<keyword evidence="8" id="KW-1133">Transmembrane helix</keyword>
<dbReference type="PRINTS" id="PR01374">
    <property type="entry name" value="TONBPROTEIN"/>
</dbReference>
<dbReference type="Pfam" id="PF03544">
    <property type="entry name" value="TonB_C"/>
    <property type="match status" value="1"/>
</dbReference>
<evidence type="ECO:0000256" key="10">
    <source>
        <dbReference type="SAM" id="MobiDB-lite"/>
    </source>
</evidence>
<dbReference type="GO" id="GO:0015031">
    <property type="term" value="P:protein transport"/>
    <property type="evidence" value="ECO:0007669"/>
    <property type="project" value="UniProtKB-KW"/>
</dbReference>
<name>A0A7S7NX50_PALFE</name>
<feature type="domain" description="TonB C-terminal" evidence="11">
    <location>
        <begin position="164"/>
        <end position="253"/>
    </location>
</feature>
<keyword evidence="13" id="KW-1185">Reference proteome</keyword>
<feature type="region of interest" description="Disordered" evidence="10">
    <location>
        <begin position="56"/>
        <end position="79"/>
    </location>
</feature>
<organism evidence="12 13">
    <name type="scientific">Paludibaculum fermentans</name>
    <dbReference type="NCBI Taxonomy" id="1473598"/>
    <lineage>
        <taxon>Bacteria</taxon>
        <taxon>Pseudomonadati</taxon>
        <taxon>Acidobacteriota</taxon>
        <taxon>Terriglobia</taxon>
        <taxon>Bryobacterales</taxon>
        <taxon>Bryobacteraceae</taxon>
        <taxon>Paludibaculum</taxon>
    </lineage>
</organism>
<evidence type="ECO:0000256" key="9">
    <source>
        <dbReference type="ARBA" id="ARBA00023136"/>
    </source>
</evidence>
<reference evidence="12 13" key="1">
    <citation type="submission" date="2020-10" db="EMBL/GenBank/DDBJ databases">
        <title>Complete genome sequence of Paludibaculum fermentans P105T, a facultatively anaerobic acidobacterium capable of dissimilatory Fe(III) reduction.</title>
        <authorList>
            <person name="Dedysh S.N."/>
            <person name="Beletsky A.V."/>
            <person name="Kulichevskaya I.S."/>
            <person name="Mardanov A.V."/>
            <person name="Ravin N.V."/>
        </authorList>
    </citation>
    <scope>NUCLEOTIDE SEQUENCE [LARGE SCALE GENOMIC DNA]</scope>
    <source>
        <strain evidence="12 13">P105</strain>
    </source>
</reference>
<dbReference type="RefSeq" id="WP_194453069.1">
    <property type="nucleotide sequence ID" value="NZ_CP063849.1"/>
</dbReference>
<keyword evidence="6" id="KW-0812">Transmembrane</keyword>
<keyword evidence="3" id="KW-0813">Transport</keyword>
<dbReference type="Gene3D" id="3.30.1150.10">
    <property type="match status" value="1"/>
</dbReference>
<dbReference type="PROSITE" id="PS52015">
    <property type="entry name" value="TONB_CTD"/>
    <property type="match status" value="1"/>
</dbReference>
<sequence length="253" mass="27513">MFEQSFVEGTVKTNRGWPVVVSSCLQVTLISVGVLVPLMNPEMLPRNGILSTYLATPPLPPAPPPPAQPREQMATRKAAPPQYRDGRVFAYNRIPAKPAMIEDPPEVSDRVGVVGGIENGVPNGLSNSLINQLANTPPKPADPPPAAKPVVQQQKPIERTRLGGNVLEAKIISRKMPVYPKIALQARLQGVVTFTAIIARDGTIQQLQLVSGHPLFIEAATEAVRQWRYRPTLLNGEPVEVVAPIEVKFILNN</sequence>
<accession>A0A7S7NX50</accession>
<dbReference type="Proteomes" id="UP000593892">
    <property type="component" value="Chromosome"/>
</dbReference>
<keyword evidence="4" id="KW-1003">Cell membrane</keyword>
<evidence type="ECO:0000256" key="1">
    <source>
        <dbReference type="ARBA" id="ARBA00004383"/>
    </source>
</evidence>
<protein>
    <submittedName>
        <fullName evidence="12">TonB family protein</fullName>
    </submittedName>
</protein>
<evidence type="ECO:0000256" key="2">
    <source>
        <dbReference type="ARBA" id="ARBA00006555"/>
    </source>
</evidence>
<keyword evidence="9" id="KW-0472">Membrane</keyword>
<keyword evidence="5" id="KW-0997">Cell inner membrane</keyword>
<dbReference type="GO" id="GO:0015891">
    <property type="term" value="P:siderophore transport"/>
    <property type="evidence" value="ECO:0007669"/>
    <property type="project" value="InterPro"/>
</dbReference>
<dbReference type="GO" id="GO:0030288">
    <property type="term" value="C:outer membrane-bounded periplasmic space"/>
    <property type="evidence" value="ECO:0007669"/>
    <property type="project" value="InterPro"/>
</dbReference>
<dbReference type="SUPFAM" id="SSF74653">
    <property type="entry name" value="TolA/TonB C-terminal domain"/>
    <property type="match status" value="1"/>
</dbReference>
<dbReference type="InterPro" id="IPR037682">
    <property type="entry name" value="TonB_C"/>
</dbReference>
<dbReference type="InterPro" id="IPR006260">
    <property type="entry name" value="TonB/TolA_C"/>
</dbReference>
<proteinExistence type="inferred from homology"/>
<evidence type="ECO:0000313" key="12">
    <source>
        <dbReference type="EMBL" id="QOY91415.1"/>
    </source>
</evidence>
<evidence type="ECO:0000256" key="8">
    <source>
        <dbReference type="ARBA" id="ARBA00022989"/>
    </source>
</evidence>
<dbReference type="GO" id="GO:0005886">
    <property type="term" value="C:plasma membrane"/>
    <property type="evidence" value="ECO:0007669"/>
    <property type="project" value="UniProtKB-SubCell"/>
</dbReference>
<evidence type="ECO:0000259" key="11">
    <source>
        <dbReference type="PROSITE" id="PS52015"/>
    </source>
</evidence>
<evidence type="ECO:0000256" key="7">
    <source>
        <dbReference type="ARBA" id="ARBA00022927"/>
    </source>
</evidence>
<dbReference type="EMBL" id="CP063849">
    <property type="protein sequence ID" value="QOY91415.1"/>
    <property type="molecule type" value="Genomic_DNA"/>
</dbReference>
<dbReference type="InterPro" id="IPR003538">
    <property type="entry name" value="TonB"/>
</dbReference>
<dbReference type="PANTHER" id="PTHR33446">
    <property type="entry name" value="PROTEIN TONB-RELATED"/>
    <property type="match status" value="1"/>
</dbReference>
<dbReference type="GO" id="GO:0055085">
    <property type="term" value="P:transmembrane transport"/>
    <property type="evidence" value="ECO:0007669"/>
    <property type="project" value="InterPro"/>
</dbReference>
<evidence type="ECO:0000256" key="5">
    <source>
        <dbReference type="ARBA" id="ARBA00022519"/>
    </source>
</evidence>
<gene>
    <name evidence="12" type="ORF">IRI77_16130</name>
</gene>
<feature type="compositionally biased region" description="Pro residues" evidence="10">
    <location>
        <begin position="57"/>
        <end position="68"/>
    </location>
</feature>
<evidence type="ECO:0000313" key="13">
    <source>
        <dbReference type="Proteomes" id="UP000593892"/>
    </source>
</evidence>
<comment type="subcellular location">
    <subcellularLocation>
        <location evidence="1">Cell inner membrane</location>
        <topology evidence="1">Single-pass membrane protein</topology>
        <orientation evidence="1">Periplasmic side</orientation>
    </subcellularLocation>
</comment>
<keyword evidence="7" id="KW-0653">Protein transport</keyword>
<evidence type="ECO:0000256" key="6">
    <source>
        <dbReference type="ARBA" id="ARBA00022692"/>
    </source>
</evidence>
<evidence type="ECO:0000256" key="3">
    <source>
        <dbReference type="ARBA" id="ARBA00022448"/>
    </source>
</evidence>
<dbReference type="NCBIfam" id="TIGR01352">
    <property type="entry name" value="tonB_Cterm"/>
    <property type="match status" value="1"/>
</dbReference>